<protein>
    <submittedName>
        <fullName evidence="3">Uncharacterized protein</fullName>
    </submittedName>
</protein>
<keyword evidence="2" id="KW-0472">Membrane</keyword>
<keyword evidence="2" id="KW-1133">Transmembrane helix</keyword>
<organism evidence="3 4">
    <name type="scientific">Ilex paraguariensis</name>
    <name type="common">yerba mate</name>
    <dbReference type="NCBI Taxonomy" id="185542"/>
    <lineage>
        <taxon>Eukaryota</taxon>
        <taxon>Viridiplantae</taxon>
        <taxon>Streptophyta</taxon>
        <taxon>Embryophyta</taxon>
        <taxon>Tracheophyta</taxon>
        <taxon>Spermatophyta</taxon>
        <taxon>Magnoliopsida</taxon>
        <taxon>eudicotyledons</taxon>
        <taxon>Gunneridae</taxon>
        <taxon>Pentapetalae</taxon>
        <taxon>asterids</taxon>
        <taxon>campanulids</taxon>
        <taxon>Aquifoliales</taxon>
        <taxon>Aquifoliaceae</taxon>
        <taxon>Ilex</taxon>
    </lineage>
</organism>
<reference evidence="3 4" key="1">
    <citation type="submission" date="2024-02" db="EMBL/GenBank/DDBJ databases">
        <authorList>
            <person name="Vignale AGUSTIN F."/>
            <person name="Sosa J E."/>
            <person name="Modenutti C."/>
        </authorList>
    </citation>
    <scope>NUCLEOTIDE SEQUENCE [LARGE SCALE GENOMIC DNA]</scope>
</reference>
<keyword evidence="2" id="KW-0812">Transmembrane</keyword>
<name>A0ABC8QLI4_9AQUA</name>
<dbReference type="Proteomes" id="UP001642360">
    <property type="component" value="Unassembled WGS sequence"/>
</dbReference>
<dbReference type="AlphaFoldDB" id="A0ABC8QLI4"/>
<accession>A0ABC8QLI4</accession>
<dbReference type="EMBL" id="CAUOFW020000026">
    <property type="protein sequence ID" value="CAK9133488.1"/>
    <property type="molecule type" value="Genomic_DNA"/>
</dbReference>
<proteinExistence type="predicted"/>
<sequence length="130" mass="15222">MDCGRIVFAIIGFSASFFLYFPSFKRRLQSKQIITTHKLKIINEALEIAEERVVRYEERHDRILSQISSYYLVNQELQDALFGAREAMNEALEFVVGLRRLKMEIISSYPGEVDVSMLDRFLGKHKQDKE</sequence>
<evidence type="ECO:0000313" key="4">
    <source>
        <dbReference type="Proteomes" id="UP001642360"/>
    </source>
</evidence>
<feature type="transmembrane region" description="Helical" evidence="2">
    <location>
        <begin position="6"/>
        <end position="24"/>
    </location>
</feature>
<evidence type="ECO:0000313" key="3">
    <source>
        <dbReference type="EMBL" id="CAK9133488.1"/>
    </source>
</evidence>
<keyword evidence="1" id="KW-0175">Coiled coil</keyword>
<feature type="coiled-coil region" evidence="1">
    <location>
        <begin position="39"/>
        <end position="66"/>
    </location>
</feature>
<gene>
    <name evidence="3" type="ORF">ILEXP_LOCUS402</name>
</gene>
<evidence type="ECO:0000256" key="1">
    <source>
        <dbReference type="SAM" id="Coils"/>
    </source>
</evidence>
<evidence type="ECO:0000256" key="2">
    <source>
        <dbReference type="SAM" id="Phobius"/>
    </source>
</evidence>
<keyword evidence="4" id="KW-1185">Reference proteome</keyword>
<comment type="caution">
    <text evidence="3">The sequence shown here is derived from an EMBL/GenBank/DDBJ whole genome shotgun (WGS) entry which is preliminary data.</text>
</comment>